<dbReference type="InterPro" id="IPR036249">
    <property type="entry name" value="Thioredoxin-like_sf"/>
</dbReference>
<feature type="chain" id="PRO_5036742967" description="Thioredoxin domain-containing protein" evidence="1">
    <location>
        <begin position="22"/>
        <end position="304"/>
    </location>
</feature>
<keyword evidence="1" id="KW-0732">Signal</keyword>
<dbReference type="InterPro" id="IPR013766">
    <property type="entry name" value="Thioredoxin_domain"/>
</dbReference>
<gene>
    <name evidence="3" type="ORF">GCM10010982_38710</name>
</gene>
<reference evidence="3" key="2">
    <citation type="submission" date="2020-09" db="EMBL/GenBank/DDBJ databases">
        <authorList>
            <person name="Sun Q."/>
            <person name="Zhou Y."/>
        </authorList>
    </citation>
    <scope>NUCLEOTIDE SEQUENCE</scope>
    <source>
        <strain evidence="3">CGMCC 1.7086</strain>
    </source>
</reference>
<dbReference type="Proteomes" id="UP000606935">
    <property type="component" value="Unassembled WGS sequence"/>
</dbReference>
<comment type="caution">
    <text evidence="3">The sequence shown here is derived from an EMBL/GenBank/DDBJ whole genome shotgun (WGS) entry which is preliminary data.</text>
</comment>
<evidence type="ECO:0000259" key="2">
    <source>
        <dbReference type="PROSITE" id="PS51352"/>
    </source>
</evidence>
<dbReference type="GO" id="GO:0016491">
    <property type="term" value="F:oxidoreductase activity"/>
    <property type="evidence" value="ECO:0007669"/>
    <property type="project" value="InterPro"/>
</dbReference>
<dbReference type="AlphaFoldDB" id="A0A917Z5X9"/>
<dbReference type="SUPFAM" id="SSF52833">
    <property type="entry name" value="Thioredoxin-like"/>
    <property type="match status" value="2"/>
</dbReference>
<dbReference type="PANTHER" id="PTHR42852">
    <property type="entry name" value="THIOL:DISULFIDE INTERCHANGE PROTEIN DSBE"/>
    <property type="match status" value="1"/>
</dbReference>
<accession>A0A917Z5X9</accession>
<dbReference type="CDD" id="cd02966">
    <property type="entry name" value="TlpA_like_family"/>
    <property type="match status" value="1"/>
</dbReference>
<sequence>MACIKYVPLILPLLFAGKLYANEDALTGKTYTGVKGETLSYAKVVGESPIYVKFWATWCVPCMQQMPHFQQAFEQHGDKVQFISVNLGVNETPQALTDVIEKFNLTMPILQDNSGELAQAFGLMGTPWHVLINRDGRIVHKGHEADAQLDKRLALVAARQPSELPELSLLDGKQQPLDLNEQGTQLLYFSATWCDWYLKDSRPEQARNCIAGQQFFNRLSDAYPKVKSLGILSRLWTGQTDVDEYREKFAITHPLAIDSSLDAAIGYGINQLPTLVVIKEGREVLKVNTFSNPDRLMQQVQKIL</sequence>
<evidence type="ECO:0000256" key="1">
    <source>
        <dbReference type="SAM" id="SignalP"/>
    </source>
</evidence>
<dbReference type="PANTHER" id="PTHR42852:SF13">
    <property type="entry name" value="PROTEIN DIPZ"/>
    <property type="match status" value="1"/>
</dbReference>
<evidence type="ECO:0000313" key="3">
    <source>
        <dbReference type="EMBL" id="GGO74868.1"/>
    </source>
</evidence>
<dbReference type="InterPro" id="IPR050553">
    <property type="entry name" value="Thioredoxin_ResA/DsbE_sf"/>
</dbReference>
<dbReference type="Pfam" id="PF08534">
    <property type="entry name" value="Redoxin"/>
    <property type="match status" value="1"/>
</dbReference>
<proteinExistence type="predicted"/>
<keyword evidence="4" id="KW-1185">Reference proteome</keyword>
<reference evidence="3" key="1">
    <citation type="journal article" date="2014" name="Int. J. Syst. Evol. Microbiol.">
        <title>Complete genome sequence of Corynebacterium casei LMG S-19264T (=DSM 44701T), isolated from a smear-ripened cheese.</title>
        <authorList>
            <consortium name="US DOE Joint Genome Institute (JGI-PGF)"/>
            <person name="Walter F."/>
            <person name="Albersmeier A."/>
            <person name="Kalinowski J."/>
            <person name="Ruckert C."/>
        </authorList>
    </citation>
    <scope>NUCLEOTIDE SEQUENCE</scope>
    <source>
        <strain evidence="3">CGMCC 1.7086</strain>
    </source>
</reference>
<name>A0A917Z5X9_9ALTE</name>
<feature type="signal peptide" evidence="1">
    <location>
        <begin position="1"/>
        <end position="21"/>
    </location>
</feature>
<dbReference type="InterPro" id="IPR013740">
    <property type="entry name" value="Redoxin"/>
</dbReference>
<protein>
    <recommendedName>
        <fullName evidence="2">Thioredoxin domain-containing protein</fullName>
    </recommendedName>
</protein>
<dbReference type="PROSITE" id="PS51352">
    <property type="entry name" value="THIOREDOXIN_2"/>
    <property type="match status" value="1"/>
</dbReference>
<evidence type="ECO:0000313" key="4">
    <source>
        <dbReference type="Proteomes" id="UP000606935"/>
    </source>
</evidence>
<feature type="domain" description="Thioredoxin" evidence="2">
    <location>
        <begin position="20"/>
        <end position="161"/>
    </location>
</feature>
<dbReference type="RefSeq" id="WP_188699136.1">
    <property type="nucleotide sequence ID" value="NZ_BMLS01000009.1"/>
</dbReference>
<dbReference type="EMBL" id="BMLS01000009">
    <property type="protein sequence ID" value="GGO74868.1"/>
    <property type="molecule type" value="Genomic_DNA"/>
</dbReference>
<dbReference type="Gene3D" id="3.40.30.10">
    <property type="entry name" value="Glutaredoxin"/>
    <property type="match status" value="2"/>
</dbReference>
<organism evidence="3 4">
    <name type="scientific">Bowmanella pacifica</name>
    <dbReference type="NCBI Taxonomy" id="502051"/>
    <lineage>
        <taxon>Bacteria</taxon>
        <taxon>Pseudomonadati</taxon>
        <taxon>Pseudomonadota</taxon>
        <taxon>Gammaproteobacteria</taxon>
        <taxon>Alteromonadales</taxon>
        <taxon>Alteromonadaceae</taxon>
        <taxon>Bowmanella</taxon>
    </lineage>
</organism>